<sequence length="75" mass="8907">MQWPITIQQSRSLAFISRHFRSYFHFSPDARLKYGGQEASKKKMRTSVRTNFVFLFQSVRDSIFPVRDKEPDHIG</sequence>
<keyword evidence="2" id="KW-1185">Reference proteome</keyword>
<dbReference type="Proteomes" id="UP000076858">
    <property type="component" value="Unassembled WGS sequence"/>
</dbReference>
<dbReference type="EMBL" id="LRGB01000892">
    <property type="protein sequence ID" value="KZS15326.1"/>
    <property type="molecule type" value="Genomic_DNA"/>
</dbReference>
<name>A0A162CP96_9CRUS</name>
<proteinExistence type="predicted"/>
<organism evidence="1 2">
    <name type="scientific">Daphnia magna</name>
    <dbReference type="NCBI Taxonomy" id="35525"/>
    <lineage>
        <taxon>Eukaryota</taxon>
        <taxon>Metazoa</taxon>
        <taxon>Ecdysozoa</taxon>
        <taxon>Arthropoda</taxon>
        <taxon>Crustacea</taxon>
        <taxon>Branchiopoda</taxon>
        <taxon>Diplostraca</taxon>
        <taxon>Cladocera</taxon>
        <taxon>Anomopoda</taxon>
        <taxon>Daphniidae</taxon>
        <taxon>Daphnia</taxon>
    </lineage>
</organism>
<reference evidence="1 2" key="1">
    <citation type="submission" date="2016-03" db="EMBL/GenBank/DDBJ databases">
        <title>EvidentialGene: Evidence-directed Construction of Genes on Genomes.</title>
        <authorList>
            <person name="Gilbert D.G."/>
            <person name="Choi J.-H."/>
            <person name="Mockaitis K."/>
            <person name="Colbourne J."/>
            <person name="Pfrender M."/>
        </authorList>
    </citation>
    <scope>NUCLEOTIDE SEQUENCE [LARGE SCALE GENOMIC DNA]</scope>
    <source>
        <strain evidence="1 2">Xinb3</strain>
        <tissue evidence="1">Complete organism</tissue>
    </source>
</reference>
<gene>
    <name evidence="1" type="ORF">APZ42_019134</name>
</gene>
<evidence type="ECO:0000313" key="2">
    <source>
        <dbReference type="Proteomes" id="UP000076858"/>
    </source>
</evidence>
<comment type="caution">
    <text evidence="1">The sequence shown here is derived from an EMBL/GenBank/DDBJ whole genome shotgun (WGS) entry which is preliminary data.</text>
</comment>
<protein>
    <submittedName>
        <fullName evidence="1">Uncharacterized protein</fullName>
    </submittedName>
</protein>
<dbReference type="AlphaFoldDB" id="A0A162CP96"/>
<accession>A0A162CP96</accession>
<evidence type="ECO:0000313" key="1">
    <source>
        <dbReference type="EMBL" id="KZS15326.1"/>
    </source>
</evidence>